<evidence type="ECO:0000313" key="2">
    <source>
        <dbReference type="Proteomes" id="UP000284403"/>
    </source>
</evidence>
<dbReference type="RefSeq" id="XP_029225782.1">
    <property type="nucleotide sequence ID" value="XM_029374086.1"/>
</dbReference>
<keyword evidence="2" id="KW-1185">Reference proteome</keyword>
<accession>A0A3R7KR53</accession>
<dbReference type="AlphaFoldDB" id="A0A3R7KR53"/>
<sequence length="248" mass="26795">MHTGLEEYERTIQLPVDVAGRGVSFFEAEGLGTGGLRRVEEMKRECAGCNSPPCCGRNAELSPATTPIINRQNKGQNVADWDKLFQLESELQCIGEEAGAFLPGLGRSSVLETSVGSVEDTLELGEALQMLECRLNSIAAECCGVGKERPFLSREAVQKATECSSALTAYRGIAAAAESMTKFVTGIFNCKAFLPSKTCALKRAEEVSMLLDDMEKLMDSLETGVDTLREVSEAKLDALKRGLDLLSE</sequence>
<name>A0A3R7KR53_9TRYP</name>
<reference evidence="1 2" key="1">
    <citation type="journal article" date="2018" name="BMC Genomics">
        <title>Genomic comparison of Trypanosoma conorhini and Trypanosoma rangeli to Trypanosoma cruzi strains of high and low virulence.</title>
        <authorList>
            <person name="Bradwell K.R."/>
            <person name="Koparde V.N."/>
            <person name="Matveyev A.V."/>
            <person name="Serrano M.G."/>
            <person name="Alves J.M."/>
            <person name="Parikh H."/>
            <person name="Huang B."/>
            <person name="Lee V."/>
            <person name="Espinosa-Alvarez O."/>
            <person name="Ortiz P.A."/>
            <person name="Costa-Martins A.G."/>
            <person name="Teixeira M.M."/>
            <person name="Buck G.A."/>
        </authorList>
    </citation>
    <scope>NUCLEOTIDE SEQUENCE [LARGE SCALE GENOMIC DNA]</scope>
    <source>
        <strain evidence="1 2">025E</strain>
    </source>
</reference>
<dbReference type="GeneID" id="40320830"/>
<evidence type="ECO:0000313" key="1">
    <source>
        <dbReference type="EMBL" id="RNF08101.1"/>
    </source>
</evidence>
<gene>
    <name evidence="1" type="ORF">Tco025E_07219</name>
</gene>
<organism evidence="1 2">
    <name type="scientific">Trypanosoma conorhini</name>
    <dbReference type="NCBI Taxonomy" id="83891"/>
    <lineage>
        <taxon>Eukaryota</taxon>
        <taxon>Discoba</taxon>
        <taxon>Euglenozoa</taxon>
        <taxon>Kinetoplastea</taxon>
        <taxon>Metakinetoplastina</taxon>
        <taxon>Trypanosomatida</taxon>
        <taxon>Trypanosomatidae</taxon>
        <taxon>Trypanosoma</taxon>
    </lineage>
</organism>
<comment type="caution">
    <text evidence="1">The sequence shown here is derived from an EMBL/GenBank/DDBJ whole genome shotgun (WGS) entry which is preliminary data.</text>
</comment>
<proteinExistence type="predicted"/>
<dbReference type="OrthoDB" id="247331at2759"/>
<protein>
    <submittedName>
        <fullName evidence="1">Uncharacterized protein</fullName>
    </submittedName>
</protein>
<dbReference type="Proteomes" id="UP000284403">
    <property type="component" value="Unassembled WGS sequence"/>
</dbReference>
<dbReference type="EMBL" id="MKKU01000546">
    <property type="protein sequence ID" value="RNF08101.1"/>
    <property type="molecule type" value="Genomic_DNA"/>
</dbReference>